<name>A0A286A9Q0_9SPHI</name>
<organism evidence="2 3">
    <name type="scientific">Pedobacter xixiisoli</name>
    <dbReference type="NCBI Taxonomy" id="1476464"/>
    <lineage>
        <taxon>Bacteria</taxon>
        <taxon>Pseudomonadati</taxon>
        <taxon>Bacteroidota</taxon>
        <taxon>Sphingobacteriia</taxon>
        <taxon>Sphingobacteriales</taxon>
        <taxon>Sphingobacteriaceae</taxon>
        <taxon>Pedobacter</taxon>
    </lineage>
</organism>
<feature type="transmembrane region" description="Helical" evidence="1">
    <location>
        <begin position="28"/>
        <end position="46"/>
    </location>
</feature>
<gene>
    <name evidence="2" type="ORF">SAMN06297358_3108</name>
</gene>
<proteinExistence type="predicted"/>
<reference evidence="3" key="1">
    <citation type="submission" date="2017-09" db="EMBL/GenBank/DDBJ databases">
        <authorList>
            <person name="Varghese N."/>
            <person name="Submissions S."/>
        </authorList>
    </citation>
    <scope>NUCLEOTIDE SEQUENCE [LARGE SCALE GENOMIC DNA]</scope>
    <source>
        <strain evidence="3">CGMCC 1.12803</strain>
    </source>
</reference>
<evidence type="ECO:0000313" key="3">
    <source>
        <dbReference type="Proteomes" id="UP000219281"/>
    </source>
</evidence>
<dbReference type="EMBL" id="OCMT01000003">
    <property type="protein sequence ID" value="SOD18636.1"/>
    <property type="molecule type" value="Genomic_DNA"/>
</dbReference>
<keyword evidence="1" id="KW-1133">Transmembrane helix</keyword>
<dbReference type="Proteomes" id="UP000219281">
    <property type="component" value="Unassembled WGS sequence"/>
</dbReference>
<dbReference type="OrthoDB" id="2005546at2"/>
<evidence type="ECO:0008006" key="4">
    <source>
        <dbReference type="Google" id="ProtNLM"/>
    </source>
</evidence>
<accession>A0A286A9Q0</accession>
<evidence type="ECO:0000256" key="1">
    <source>
        <dbReference type="SAM" id="Phobius"/>
    </source>
</evidence>
<dbReference type="RefSeq" id="WP_097132918.1">
    <property type="nucleotide sequence ID" value="NZ_OCMT01000003.1"/>
</dbReference>
<keyword evidence="3" id="KW-1185">Reference proteome</keyword>
<keyword evidence="1" id="KW-0812">Transmembrane</keyword>
<evidence type="ECO:0000313" key="2">
    <source>
        <dbReference type="EMBL" id="SOD18636.1"/>
    </source>
</evidence>
<protein>
    <recommendedName>
        <fullName evidence="4">ADP-heptose:LPS heptosyltransferase</fullName>
    </recommendedName>
</protein>
<keyword evidence="1" id="KW-0472">Membrane</keyword>
<sequence length="302" mass="34532">MISLLKKIRRYLIWRQYLLRGNFNKDKWYFVLSYGIGDAYIVSAIISEFTKKQGDVVLVFTKPNQEFIGRLFDKKIETRILKNYNKGLSNEFGKFKKGQPINLHPNDLYGGKFETILGFKDINLVDVYKILLGININAPLSKPVFARIKSNIVKDYFVKSNLTIGKTVLLCPNANSISTLDPIFWLILADKLAKNGFTPTFMNSRDKNQLYPTIEFPLQHSMDVCNEANYVVSLRSGFTDLIATSTAKKIILYPDTMGHSGKLIDACSLIKMGLASPTNTFELVLDKDNEYIYRKILTIFYD</sequence>
<dbReference type="AlphaFoldDB" id="A0A286A9Q0"/>